<protein>
    <submittedName>
        <fullName evidence="4">Assembly/DNA maturation</fullName>
    </submittedName>
</protein>
<keyword evidence="2" id="KW-1048">Host nucleus</keyword>
<evidence type="ECO:0000256" key="3">
    <source>
        <dbReference type="ARBA" id="ARBA00022844"/>
    </source>
</evidence>
<keyword evidence="1" id="KW-0167">Capsid protein</keyword>
<accession>A0A6M4EHR2</accession>
<gene>
    <name evidence="4" type="primary">GAMMAHV.ORF62</name>
</gene>
<name>A0A6M4EHR2_9BETA</name>
<keyword evidence="3" id="KW-0946">Virion</keyword>
<organism evidence="4">
    <name type="scientific">Murine herpesvirus</name>
    <dbReference type="NCBI Taxonomy" id="1431748"/>
    <lineage>
        <taxon>Viruses</taxon>
        <taxon>Duplodnaviria</taxon>
        <taxon>Heunggongvirae</taxon>
        <taxon>Peploviricota</taxon>
        <taxon>Herviviricetes</taxon>
        <taxon>Herpesvirales</taxon>
        <taxon>Orthoherpesviridae</taxon>
        <taxon>Betaherpesvirinae</taxon>
        <taxon>Muromegalovirus</taxon>
    </lineage>
</organism>
<reference evidence="4" key="1">
    <citation type="submission" date="2020-01" db="EMBL/GenBank/DDBJ databases">
        <authorList>
            <person name="Rezuchova I."/>
            <person name="Hyblova M."/>
            <person name="Kudelova M."/>
            <person name="Bohmer M."/>
            <person name="Budis J."/>
            <person name="Szemes T."/>
        </authorList>
    </citation>
    <scope>NUCLEOTIDE SEQUENCE</scope>
    <source>
        <strain evidence="4">72</strain>
    </source>
</reference>
<evidence type="ECO:0000256" key="1">
    <source>
        <dbReference type="ARBA" id="ARBA00022561"/>
    </source>
</evidence>
<sequence length="380" mass="42720">MPFKLFKKLTISSVVTSATVNWATLASRTVFILPKRVLPYLRSVARLTRVVIAMDRYGGLLGGFLRAVPPVQKPLSLTDGNKFREGIMSEVGKYVSTLVDPRNMMLDSFHHLKHNKSLQGSFLVHAGTVSDQEVCGTPMFCYKDGLSNPEIDRLLTPISLTRLTVPNNENSDVFRIGNIIYSEDSGLFDIIPTLRTRLMERNLHEGLVFVGPLIKNINSSFVNKITTAIKGDTVLNESLSHGLVLKLPVEQFMDFETTNTFHYTGRLPMTHRSYIYYALGYVITADGTQSLLQKFFRTPIEGPEFTRLVRDYFAGEIRNFFLGDNDFGQGNFLMFGAVCRCGYFPEDSLLTRTRVSIKGGGLSLIEIPDFTVSRGPWQFI</sequence>
<evidence type="ECO:0000313" key="4">
    <source>
        <dbReference type="EMBL" id="QJQ80248.2"/>
    </source>
</evidence>
<dbReference type="Pfam" id="PF03327">
    <property type="entry name" value="Herpes_VP19C"/>
    <property type="match status" value="1"/>
</dbReference>
<proteinExistence type="predicted"/>
<dbReference type="SMR" id="A0A6M4EHR2"/>
<dbReference type="GO" id="GO:0003677">
    <property type="term" value="F:DNA binding"/>
    <property type="evidence" value="ECO:0007669"/>
    <property type="project" value="InterPro"/>
</dbReference>
<evidence type="ECO:0000256" key="2">
    <source>
        <dbReference type="ARBA" id="ARBA00022562"/>
    </source>
</evidence>
<dbReference type="GO" id="GO:0019028">
    <property type="term" value="C:viral capsid"/>
    <property type="evidence" value="ECO:0007669"/>
    <property type="project" value="UniProtKB-KW"/>
</dbReference>
<dbReference type="InterPro" id="IPR004999">
    <property type="entry name" value="Herpes_1"/>
</dbReference>
<dbReference type="EMBL" id="MN913973">
    <property type="protein sequence ID" value="QJQ80248.2"/>
    <property type="molecule type" value="Genomic_DNA"/>
</dbReference>
<dbReference type="GO" id="GO:0019069">
    <property type="term" value="P:viral capsid assembly"/>
    <property type="evidence" value="ECO:0007669"/>
    <property type="project" value="InterPro"/>
</dbReference>